<proteinExistence type="predicted"/>
<keyword evidence="2" id="KW-0012">Acyltransferase</keyword>
<protein>
    <submittedName>
        <fullName evidence="5 6">N-acetyltransferase</fullName>
    </submittedName>
</protein>
<dbReference type="RefSeq" id="WP_042225715.1">
    <property type="nucleotide sequence ID" value="NZ_CP026520.1"/>
</dbReference>
<evidence type="ECO:0000313" key="7">
    <source>
        <dbReference type="Proteomes" id="UP000288943"/>
    </source>
</evidence>
<dbReference type="Gene3D" id="3.40.630.30">
    <property type="match status" value="1"/>
</dbReference>
<dbReference type="GO" id="GO:0016747">
    <property type="term" value="F:acyltransferase activity, transferring groups other than amino-acyl groups"/>
    <property type="evidence" value="ECO:0007669"/>
    <property type="project" value="InterPro"/>
</dbReference>
<evidence type="ECO:0000313" key="8">
    <source>
        <dbReference type="Proteomes" id="UP001527202"/>
    </source>
</evidence>
<dbReference type="AlphaFoldDB" id="A0A410WX56"/>
<dbReference type="OrthoDB" id="8116329at2"/>
<keyword evidence="8" id="KW-1185">Reference proteome</keyword>
<dbReference type="PANTHER" id="PTHR43800:SF1">
    <property type="entry name" value="PEPTIDYL-LYSINE N-ACETYLTRANSFERASE YJAB"/>
    <property type="match status" value="1"/>
</dbReference>
<dbReference type="EMBL" id="JAMDMJ010000029">
    <property type="protein sequence ID" value="MCY9598378.1"/>
    <property type="molecule type" value="Genomic_DNA"/>
</dbReference>
<dbReference type="PROSITE" id="PS51186">
    <property type="entry name" value="GNAT"/>
    <property type="match status" value="1"/>
</dbReference>
<organism evidence="6 7">
    <name type="scientific">Paenibacillus chitinolyticus</name>
    <dbReference type="NCBI Taxonomy" id="79263"/>
    <lineage>
        <taxon>Bacteria</taxon>
        <taxon>Bacillati</taxon>
        <taxon>Bacillota</taxon>
        <taxon>Bacilli</taxon>
        <taxon>Bacillales</taxon>
        <taxon>Paenibacillaceae</taxon>
        <taxon>Paenibacillus</taxon>
    </lineage>
</organism>
<accession>A0A410WX56</accession>
<sequence length="189" mass="21474">MGEIFRLAGENDTGQLLTLIEGAYQSIRDLNIDFRATRADYDFVRTNSVENACYVLERDRRISATLSVKYMEEVSVYPFLFMLAVHPAEQSRGVGSRLLRYVEEKIVRDTLLSPASTLATSRKHPWLLPFYERKGYQPFYERDLGTDDKLVFMIKNLRSESGTNGEDSAHSSGEAGAEPYSFPGDLKKI</sequence>
<evidence type="ECO:0000256" key="3">
    <source>
        <dbReference type="SAM" id="MobiDB-lite"/>
    </source>
</evidence>
<feature type="region of interest" description="Disordered" evidence="3">
    <location>
        <begin position="161"/>
        <end position="189"/>
    </location>
</feature>
<dbReference type="Pfam" id="PF13508">
    <property type="entry name" value="Acetyltransf_7"/>
    <property type="match status" value="1"/>
</dbReference>
<dbReference type="PANTHER" id="PTHR43800">
    <property type="entry name" value="PEPTIDYL-LYSINE N-ACETYLTRANSFERASE YJAB"/>
    <property type="match status" value="1"/>
</dbReference>
<evidence type="ECO:0000256" key="1">
    <source>
        <dbReference type="ARBA" id="ARBA00022679"/>
    </source>
</evidence>
<dbReference type="SUPFAM" id="SSF55729">
    <property type="entry name" value="Acyl-CoA N-acyltransferases (Nat)"/>
    <property type="match status" value="1"/>
</dbReference>
<dbReference type="GeneID" id="95376215"/>
<dbReference type="CDD" id="cd04301">
    <property type="entry name" value="NAT_SF"/>
    <property type="match status" value="1"/>
</dbReference>
<name>A0A410WX56_9BACL</name>
<dbReference type="InterPro" id="IPR016181">
    <property type="entry name" value="Acyl_CoA_acyltransferase"/>
</dbReference>
<reference evidence="5 8" key="2">
    <citation type="submission" date="2022-05" db="EMBL/GenBank/DDBJ databases">
        <title>Genome Sequencing of Bee-Associated Microbes.</title>
        <authorList>
            <person name="Dunlap C."/>
        </authorList>
    </citation>
    <scope>NUCLEOTIDE SEQUENCE [LARGE SCALE GENOMIC DNA]</scope>
    <source>
        <strain evidence="5 8">NRRL B-23120</strain>
    </source>
</reference>
<dbReference type="KEGG" id="pchi:PC41400_15485"/>
<feature type="domain" description="N-acetyltransferase" evidence="4">
    <location>
        <begin position="3"/>
        <end position="158"/>
    </location>
</feature>
<dbReference type="Proteomes" id="UP001527202">
    <property type="component" value="Unassembled WGS sequence"/>
</dbReference>
<evidence type="ECO:0000256" key="2">
    <source>
        <dbReference type="ARBA" id="ARBA00023315"/>
    </source>
</evidence>
<dbReference type="EMBL" id="CP026520">
    <property type="protein sequence ID" value="QAV19005.1"/>
    <property type="molecule type" value="Genomic_DNA"/>
</dbReference>
<evidence type="ECO:0000313" key="5">
    <source>
        <dbReference type="EMBL" id="MCY9598378.1"/>
    </source>
</evidence>
<dbReference type="InterPro" id="IPR000182">
    <property type="entry name" value="GNAT_dom"/>
</dbReference>
<reference evidence="6 7" key="1">
    <citation type="submission" date="2018-01" db="EMBL/GenBank/DDBJ databases">
        <title>The whole genome sequencing and assembly of Paenibacillus chitinolyticus KCCM 41400 strain.</title>
        <authorList>
            <person name="Kim J.-Y."/>
            <person name="Park M.-K."/>
            <person name="Lee Y.-J."/>
            <person name="Yi H."/>
            <person name="Bahn Y.-S."/>
            <person name="Kim J.F."/>
            <person name="Lee D.-W."/>
        </authorList>
    </citation>
    <scope>NUCLEOTIDE SEQUENCE [LARGE SCALE GENOMIC DNA]</scope>
    <source>
        <strain evidence="6 7">KCCM 41400</strain>
    </source>
</reference>
<dbReference type="Proteomes" id="UP000288943">
    <property type="component" value="Chromosome"/>
</dbReference>
<keyword evidence="1 6" id="KW-0808">Transferase</keyword>
<gene>
    <name evidence="5" type="ORF">M5X16_21760</name>
    <name evidence="6" type="ORF">PC41400_15485</name>
</gene>
<evidence type="ECO:0000259" key="4">
    <source>
        <dbReference type="PROSITE" id="PS51186"/>
    </source>
</evidence>
<evidence type="ECO:0000313" key="6">
    <source>
        <dbReference type="EMBL" id="QAV19005.1"/>
    </source>
</evidence>